<dbReference type="Pfam" id="PF16523">
    <property type="entry name" value="betaPIX_CC"/>
    <property type="match status" value="1"/>
</dbReference>
<sequence length="109" mass="12579">MTLTKLEDAEGNEHMFEIAGNMTERITVSCSTSQDLQEWLEHLQRLTKGTCNTVPKTQSWGAHSENKRMKQCLEEELKSRKDLEKLVRRLLKQTDECGREDTGRKSLIA</sequence>
<reference evidence="3" key="2">
    <citation type="submission" date="2017-12" db="EMBL/GenBank/DDBJ databases">
        <title>Genome sequence of the Bar-tailed Godwit (Limosa lapponica baueri).</title>
        <authorList>
            <person name="Lima N.C.B."/>
            <person name="Parody-Merino A.M."/>
            <person name="Battley P.F."/>
            <person name="Fidler A.E."/>
            <person name="Prosdocimi F."/>
        </authorList>
    </citation>
    <scope>NUCLEOTIDE SEQUENCE [LARGE SCALE GENOMIC DNA]</scope>
</reference>
<dbReference type="GO" id="GO:0005737">
    <property type="term" value="C:cytoplasm"/>
    <property type="evidence" value="ECO:0007669"/>
    <property type="project" value="TreeGrafter"/>
</dbReference>
<dbReference type="GO" id="GO:0005085">
    <property type="term" value="F:guanyl-nucleotide exchange factor activity"/>
    <property type="evidence" value="ECO:0007669"/>
    <property type="project" value="TreeGrafter"/>
</dbReference>
<keyword evidence="3" id="KW-1185">Reference proteome</keyword>
<dbReference type="InterPro" id="IPR011993">
    <property type="entry name" value="PH-like_dom_sf"/>
</dbReference>
<evidence type="ECO:0000313" key="2">
    <source>
        <dbReference type="EMBL" id="PKU30468.1"/>
    </source>
</evidence>
<evidence type="ECO:0000313" key="3">
    <source>
        <dbReference type="Proteomes" id="UP000233556"/>
    </source>
</evidence>
<organism evidence="2 3">
    <name type="scientific">Limosa lapponica baueri</name>
    <dbReference type="NCBI Taxonomy" id="1758121"/>
    <lineage>
        <taxon>Eukaryota</taxon>
        <taxon>Metazoa</taxon>
        <taxon>Chordata</taxon>
        <taxon>Craniata</taxon>
        <taxon>Vertebrata</taxon>
        <taxon>Euteleostomi</taxon>
        <taxon>Archelosauria</taxon>
        <taxon>Archosauria</taxon>
        <taxon>Dinosauria</taxon>
        <taxon>Saurischia</taxon>
        <taxon>Theropoda</taxon>
        <taxon>Coelurosauria</taxon>
        <taxon>Aves</taxon>
        <taxon>Neognathae</taxon>
        <taxon>Neoaves</taxon>
        <taxon>Charadriiformes</taxon>
        <taxon>Scolopacidae</taxon>
        <taxon>Limosa</taxon>
    </lineage>
</organism>
<dbReference type="EMBL" id="KZ514612">
    <property type="protein sequence ID" value="PKU30468.1"/>
    <property type="molecule type" value="Genomic_DNA"/>
</dbReference>
<name>A0A2I0T9L1_LIMLA</name>
<dbReference type="GO" id="GO:0030027">
    <property type="term" value="C:lamellipodium"/>
    <property type="evidence" value="ECO:0007669"/>
    <property type="project" value="TreeGrafter"/>
</dbReference>
<dbReference type="AlphaFoldDB" id="A0A2I0T9L1"/>
<dbReference type="Proteomes" id="UP000233556">
    <property type="component" value="Unassembled WGS sequence"/>
</dbReference>
<dbReference type="PANTHER" id="PTHR46026">
    <property type="entry name" value="RHO-TYPE GUANINE NUCLEOTIDE EXCHANGE FACTOR, ISOFORM F"/>
    <property type="match status" value="1"/>
</dbReference>
<dbReference type="Gene3D" id="2.30.29.30">
    <property type="entry name" value="Pleckstrin-homology domain (PH domain)/Phosphotyrosine-binding domain (PTB)"/>
    <property type="match status" value="1"/>
</dbReference>
<dbReference type="Gene3D" id="1.20.5.390">
    <property type="entry name" value="L1 transposable element, trimerization domain"/>
    <property type="match status" value="1"/>
</dbReference>
<proteinExistence type="predicted"/>
<dbReference type="GO" id="GO:0030032">
    <property type="term" value="P:lamellipodium assembly"/>
    <property type="evidence" value="ECO:0007669"/>
    <property type="project" value="TreeGrafter"/>
</dbReference>
<dbReference type="InterPro" id="IPR001849">
    <property type="entry name" value="PH_domain"/>
</dbReference>
<evidence type="ECO:0000259" key="1">
    <source>
        <dbReference type="PROSITE" id="PS50003"/>
    </source>
</evidence>
<reference evidence="3" key="1">
    <citation type="submission" date="2017-11" db="EMBL/GenBank/DDBJ databases">
        <authorList>
            <person name="Lima N.C."/>
            <person name="Parody-Merino A.M."/>
            <person name="Battley P.F."/>
            <person name="Fidler A.E."/>
            <person name="Prosdocimi F."/>
        </authorList>
    </citation>
    <scope>NUCLEOTIDE SEQUENCE [LARGE SCALE GENOMIC DNA]</scope>
</reference>
<protein>
    <submittedName>
        <fullName evidence="2">Rho guanine nucleotide exchange factor 6</fullName>
    </submittedName>
</protein>
<dbReference type="OrthoDB" id="6019202at2759"/>
<accession>A0A2I0T9L1</accession>
<dbReference type="SUPFAM" id="SSF50729">
    <property type="entry name" value="PH domain-like"/>
    <property type="match status" value="1"/>
</dbReference>
<dbReference type="PROSITE" id="PS50003">
    <property type="entry name" value="PH_DOMAIN"/>
    <property type="match status" value="1"/>
</dbReference>
<dbReference type="InterPro" id="IPR032409">
    <property type="entry name" value="GEF6/7_CC"/>
</dbReference>
<feature type="domain" description="PH" evidence="1">
    <location>
        <begin position="1"/>
        <end position="48"/>
    </location>
</feature>
<gene>
    <name evidence="2" type="ORF">llap_19228</name>
</gene>
<dbReference type="PANTHER" id="PTHR46026:SF2">
    <property type="entry name" value="RHO GUANINE NUCLEOTIDE EXCHANGE FACTOR 6"/>
    <property type="match status" value="1"/>
</dbReference>